<protein>
    <submittedName>
        <fullName evidence="1">Uncharacterized protein</fullName>
    </submittedName>
</protein>
<organism evidence="1 2">
    <name type="scientific">Ancylostoma caninum</name>
    <name type="common">Dog hookworm</name>
    <dbReference type="NCBI Taxonomy" id="29170"/>
    <lineage>
        <taxon>Eukaryota</taxon>
        <taxon>Metazoa</taxon>
        <taxon>Ecdysozoa</taxon>
        <taxon>Nematoda</taxon>
        <taxon>Chromadorea</taxon>
        <taxon>Rhabditida</taxon>
        <taxon>Rhabditina</taxon>
        <taxon>Rhabditomorpha</taxon>
        <taxon>Strongyloidea</taxon>
        <taxon>Ancylostomatidae</taxon>
        <taxon>Ancylostomatinae</taxon>
        <taxon>Ancylostoma</taxon>
    </lineage>
</organism>
<feature type="non-terminal residue" evidence="1">
    <location>
        <position position="97"/>
    </location>
</feature>
<name>A0A368F4A2_ANCCA</name>
<keyword evidence="2" id="KW-1185">Reference proteome</keyword>
<comment type="caution">
    <text evidence="1">The sequence shown here is derived from an EMBL/GenBank/DDBJ whole genome shotgun (WGS) entry which is preliminary data.</text>
</comment>
<dbReference type="STRING" id="29170.A0A368F4A2"/>
<gene>
    <name evidence="1" type="ORF">ANCCAN_27331</name>
</gene>
<dbReference type="EMBL" id="JOJR01005521">
    <property type="protein sequence ID" value="RCN26941.1"/>
    <property type="molecule type" value="Genomic_DNA"/>
</dbReference>
<proteinExistence type="predicted"/>
<dbReference type="OrthoDB" id="17907at2759"/>
<dbReference type="Proteomes" id="UP000252519">
    <property type="component" value="Unassembled WGS sequence"/>
</dbReference>
<evidence type="ECO:0000313" key="1">
    <source>
        <dbReference type="EMBL" id="RCN26941.1"/>
    </source>
</evidence>
<sequence>MPSFPPFVSPNTVLPWFKYDSSNPACVDWDIRFPSGKNFREELVDVLEKVIERLVSSKREHSQVLASISRILHNIIHTTHTDSVSVIAFLFNTSTQN</sequence>
<dbReference type="AlphaFoldDB" id="A0A368F4A2"/>
<accession>A0A368F4A2</accession>
<reference evidence="1 2" key="1">
    <citation type="submission" date="2014-10" db="EMBL/GenBank/DDBJ databases">
        <title>Draft genome of the hookworm Ancylostoma caninum.</title>
        <authorList>
            <person name="Mitreva M."/>
        </authorList>
    </citation>
    <scope>NUCLEOTIDE SEQUENCE [LARGE SCALE GENOMIC DNA]</scope>
    <source>
        <strain evidence="1 2">Baltimore</strain>
    </source>
</reference>
<evidence type="ECO:0000313" key="2">
    <source>
        <dbReference type="Proteomes" id="UP000252519"/>
    </source>
</evidence>